<evidence type="ECO:0000313" key="3">
    <source>
        <dbReference type="Proteomes" id="UP000247810"/>
    </source>
</evidence>
<dbReference type="AlphaFoldDB" id="A0A319CVI6"/>
<feature type="compositionally biased region" description="Acidic residues" evidence="1">
    <location>
        <begin position="155"/>
        <end position="164"/>
    </location>
</feature>
<evidence type="ECO:0000313" key="2">
    <source>
        <dbReference type="EMBL" id="PYH89305.1"/>
    </source>
</evidence>
<feature type="compositionally biased region" description="Polar residues" evidence="1">
    <location>
        <begin position="137"/>
        <end position="147"/>
    </location>
</feature>
<proteinExistence type="predicted"/>
<dbReference type="Proteomes" id="UP000247810">
    <property type="component" value="Unassembled WGS sequence"/>
</dbReference>
<keyword evidence="3" id="KW-1185">Reference proteome</keyword>
<sequence length="265" mass="29993">MKRHGTPGWLLTNPSAETIHSTTLNSASGITEKQYLLLRVLWIAAPGQQFNSDRFGLGPWKQQADKLLATYRSWDSYHRTFAGSTILEGTFALAKRYQAQAAASREEMFRSQVTFTPVAQRTRHKMSSLEQRMRQVQLETPTKSTGRPPTTPGTEDVDDTDEEETPFRSPGPQEIMDLMYPPTKDEQIVNTALVDFLNALTMHFTTANDWSLHRKSFKAKFAHASFEARTDERKRNPICMQEAAQMAAWIKTDPDLSGTLNLPGR</sequence>
<evidence type="ECO:0000256" key="1">
    <source>
        <dbReference type="SAM" id="MobiDB-lite"/>
    </source>
</evidence>
<reference evidence="2 3" key="1">
    <citation type="submission" date="2018-02" db="EMBL/GenBank/DDBJ databases">
        <title>The genomes of Aspergillus section Nigri reveals drivers in fungal speciation.</title>
        <authorList>
            <consortium name="DOE Joint Genome Institute"/>
            <person name="Vesth T.C."/>
            <person name="Nybo J."/>
            <person name="Theobald S."/>
            <person name="Brandl J."/>
            <person name="Frisvad J.C."/>
            <person name="Nielsen K.F."/>
            <person name="Lyhne E.K."/>
            <person name="Kogle M.E."/>
            <person name="Kuo A."/>
            <person name="Riley R."/>
            <person name="Clum A."/>
            <person name="Nolan M."/>
            <person name="Lipzen A."/>
            <person name="Salamov A."/>
            <person name="Henrissat B."/>
            <person name="Wiebenga A."/>
            <person name="De vries R.P."/>
            <person name="Grigoriev I.V."/>
            <person name="Mortensen U.H."/>
            <person name="Andersen M.R."/>
            <person name="Baker S.E."/>
        </authorList>
    </citation>
    <scope>NUCLEOTIDE SEQUENCE [LARGE SCALE GENOMIC DNA]</scope>
    <source>
        <strain evidence="2 3">CBS 707.79</strain>
    </source>
</reference>
<dbReference type="VEuPathDB" id="FungiDB:BO71DRAFT_423098"/>
<gene>
    <name evidence="2" type="ORF">BO71DRAFT_423098</name>
</gene>
<name>A0A319CVI6_9EURO</name>
<organism evidence="2 3">
    <name type="scientific">Aspergillus ellipticus CBS 707.79</name>
    <dbReference type="NCBI Taxonomy" id="1448320"/>
    <lineage>
        <taxon>Eukaryota</taxon>
        <taxon>Fungi</taxon>
        <taxon>Dikarya</taxon>
        <taxon>Ascomycota</taxon>
        <taxon>Pezizomycotina</taxon>
        <taxon>Eurotiomycetes</taxon>
        <taxon>Eurotiomycetidae</taxon>
        <taxon>Eurotiales</taxon>
        <taxon>Aspergillaceae</taxon>
        <taxon>Aspergillus</taxon>
        <taxon>Aspergillus subgen. Circumdati</taxon>
    </lineage>
</organism>
<feature type="region of interest" description="Disordered" evidence="1">
    <location>
        <begin position="120"/>
        <end position="174"/>
    </location>
</feature>
<dbReference type="OrthoDB" id="3508621at2759"/>
<dbReference type="STRING" id="1448320.A0A319CVI6"/>
<accession>A0A319CVI6</accession>
<protein>
    <submittedName>
        <fullName evidence="2">Uncharacterized protein</fullName>
    </submittedName>
</protein>
<dbReference type="EMBL" id="KZ826036">
    <property type="protein sequence ID" value="PYH89305.1"/>
    <property type="molecule type" value="Genomic_DNA"/>
</dbReference>